<reference evidence="1" key="1">
    <citation type="journal article" date="2021" name="Nat. Commun.">
        <title>Genetic determinants of endophytism in the Arabidopsis root mycobiome.</title>
        <authorList>
            <person name="Mesny F."/>
            <person name="Miyauchi S."/>
            <person name="Thiergart T."/>
            <person name="Pickel B."/>
            <person name="Atanasova L."/>
            <person name="Karlsson M."/>
            <person name="Huettel B."/>
            <person name="Barry K.W."/>
            <person name="Haridas S."/>
            <person name="Chen C."/>
            <person name="Bauer D."/>
            <person name="Andreopoulos W."/>
            <person name="Pangilinan J."/>
            <person name="LaButti K."/>
            <person name="Riley R."/>
            <person name="Lipzen A."/>
            <person name="Clum A."/>
            <person name="Drula E."/>
            <person name="Henrissat B."/>
            <person name="Kohler A."/>
            <person name="Grigoriev I.V."/>
            <person name="Martin F.M."/>
            <person name="Hacquard S."/>
        </authorList>
    </citation>
    <scope>NUCLEOTIDE SEQUENCE</scope>
    <source>
        <strain evidence="1">MPI-SDFR-AT-0120</strain>
    </source>
</reference>
<dbReference type="EMBL" id="JAGMVJ010000005">
    <property type="protein sequence ID" value="KAH7090530.1"/>
    <property type="molecule type" value="Genomic_DNA"/>
</dbReference>
<evidence type="ECO:0000313" key="2">
    <source>
        <dbReference type="Proteomes" id="UP000813461"/>
    </source>
</evidence>
<organism evidence="1 2">
    <name type="scientific">Paraphoma chrysanthemicola</name>
    <dbReference type="NCBI Taxonomy" id="798071"/>
    <lineage>
        <taxon>Eukaryota</taxon>
        <taxon>Fungi</taxon>
        <taxon>Dikarya</taxon>
        <taxon>Ascomycota</taxon>
        <taxon>Pezizomycotina</taxon>
        <taxon>Dothideomycetes</taxon>
        <taxon>Pleosporomycetidae</taxon>
        <taxon>Pleosporales</taxon>
        <taxon>Pleosporineae</taxon>
        <taxon>Phaeosphaeriaceae</taxon>
        <taxon>Paraphoma</taxon>
    </lineage>
</organism>
<dbReference type="Proteomes" id="UP000813461">
    <property type="component" value="Unassembled WGS sequence"/>
</dbReference>
<comment type="caution">
    <text evidence="1">The sequence shown here is derived from an EMBL/GenBank/DDBJ whole genome shotgun (WGS) entry which is preliminary data.</text>
</comment>
<name>A0A8K0RB88_9PLEO</name>
<protein>
    <submittedName>
        <fullName evidence="1">Uncharacterized protein</fullName>
    </submittedName>
</protein>
<keyword evidence="2" id="KW-1185">Reference proteome</keyword>
<accession>A0A8K0RB88</accession>
<gene>
    <name evidence="1" type="ORF">FB567DRAFT_546716</name>
</gene>
<dbReference type="AlphaFoldDB" id="A0A8K0RB88"/>
<proteinExistence type="predicted"/>
<evidence type="ECO:0000313" key="1">
    <source>
        <dbReference type="EMBL" id="KAH7090530.1"/>
    </source>
</evidence>
<sequence length="206" mass="21940">MITPRQKDLYCILPPNLRAVSSCVSRRKAESLCSSACHSSPSLASPLPSSLASLPLPRLTTQQSPNHAIPNSYFHAFYLTNPSPFPSPSPSACPPVIRHPRARSLAPNRHCTISNRPLSTSGVFNSGTLVTAPTLAFAAPIRPVRYGLESGLRSCARSQNANEICKGGGDWLVVMVGGFCFGSGWAVWNGKGKVGWRGDGGFGKVH</sequence>